<evidence type="ECO:0000256" key="16">
    <source>
        <dbReference type="PIRSR" id="PIRSR000636-2"/>
    </source>
</evidence>
<dbReference type="FunFam" id="3.30.505.10:FF:000037">
    <property type="entry name" value="Tyrosine-protein kinase"/>
    <property type="match status" value="1"/>
</dbReference>
<dbReference type="FunFam" id="1.10.510.10:FF:000114">
    <property type="entry name" value="Tyrosine-protein kinase JAK2"/>
    <property type="match status" value="1"/>
</dbReference>
<dbReference type="InterPro" id="IPR035963">
    <property type="entry name" value="FERM_2"/>
</dbReference>
<keyword evidence="19" id="KW-0732">Signal</keyword>
<evidence type="ECO:0000256" key="15">
    <source>
        <dbReference type="PIRSR" id="PIRSR000636-1"/>
    </source>
</evidence>
<evidence type="ECO:0000256" key="4">
    <source>
        <dbReference type="ARBA" id="ARBA00022679"/>
    </source>
</evidence>
<dbReference type="InterPro" id="IPR016251">
    <property type="entry name" value="Tyr_kinase_non-rcpt_Jak/Tyk2"/>
</dbReference>
<dbReference type="SUPFAM" id="SSF56112">
    <property type="entry name" value="Protein kinase-like (PK-like)"/>
    <property type="match status" value="2"/>
</dbReference>
<keyword evidence="5" id="KW-0677">Repeat</keyword>
<dbReference type="Pfam" id="PF18377">
    <property type="entry name" value="FERM_F2"/>
    <property type="match status" value="1"/>
</dbReference>
<dbReference type="PROSITE" id="PS50011">
    <property type="entry name" value="PROTEIN_KINASE_DOM"/>
    <property type="match status" value="2"/>
</dbReference>
<dbReference type="Gene3D" id="1.10.510.10">
    <property type="entry name" value="Transferase(Phosphotransferase) domain 1"/>
    <property type="match status" value="2"/>
</dbReference>
<dbReference type="GO" id="GO:0042981">
    <property type="term" value="P:regulation of apoptotic process"/>
    <property type="evidence" value="ECO:0007669"/>
    <property type="project" value="TreeGrafter"/>
</dbReference>
<dbReference type="InterPro" id="IPR051286">
    <property type="entry name" value="JAK"/>
</dbReference>
<dbReference type="GO" id="GO:0019221">
    <property type="term" value="P:cytokine-mediated signaling pathway"/>
    <property type="evidence" value="ECO:0007669"/>
    <property type="project" value="UniProtKB-ARBA"/>
</dbReference>
<dbReference type="InterPro" id="IPR036860">
    <property type="entry name" value="SH2_dom_sf"/>
</dbReference>
<dbReference type="Proteomes" id="UP000472273">
    <property type="component" value="Unplaced"/>
</dbReference>
<dbReference type="Pfam" id="PF18379">
    <property type="entry name" value="FERM_F1"/>
    <property type="match status" value="1"/>
</dbReference>
<dbReference type="InterPro" id="IPR008266">
    <property type="entry name" value="Tyr_kinase_AS"/>
</dbReference>
<dbReference type="Gene3D" id="3.30.200.20">
    <property type="entry name" value="Phosphorylase Kinase, domain 1"/>
    <property type="match status" value="2"/>
</dbReference>
<evidence type="ECO:0000256" key="13">
    <source>
        <dbReference type="ARBA" id="ARBA00023242"/>
    </source>
</evidence>
<dbReference type="AlphaFoldDB" id="A0A670ZWH0"/>
<feature type="chain" id="PRO_5025505141" description="Tyrosine-protein kinase" evidence="19">
    <location>
        <begin position="21"/>
        <end position="1053"/>
    </location>
</feature>
<dbReference type="SMART" id="SM00252">
    <property type="entry name" value="SH2"/>
    <property type="match status" value="1"/>
</dbReference>
<dbReference type="GO" id="GO:0030218">
    <property type="term" value="P:erythrocyte differentiation"/>
    <property type="evidence" value="ECO:0007669"/>
    <property type="project" value="TreeGrafter"/>
</dbReference>
<dbReference type="PROSITE" id="PS50057">
    <property type="entry name" value="FERM_3"/>
    <property type="match status" value="1"/>
</dbReference>
<dbReference type="PRINTS" id="PR01823">
    <property type="entry name" value="JANUSKINASE"/>
</dbReference>
<dbReference type="GO" id="GO:0007259">
    <property type="term" value="P:cell surface receptor signaling pathway via JAK-STAT"/>
    <property type="evidence" value="ECO:0007669"/>
    <property type="project" value="TreeGrafter"/>
</dbReference>
<dbReference type="GO" id="GO:0008284">
    <property type="term" value="P:positive regulation of cell population proliferation"/>
    <property type="evidence" value="ECO:0007669"/>
    <property type="project" value="UniProtKB-ARBA"/>
</dbReference>
<dbReference type="InterPro" id="IPR001245">
    <property type="entry name" value="Ser-Thr/Tyr_kinase_cat_dom"/>
</dbReference>
<comment type="catalytic activity">
    <reaction evidence="14 18">
        <text>L-tyrosyl-[protein] + ATP = O-phospho-L-tyrosyl-[protein] + ADP + H(+)</text>
        <dbReference type="Rhea" id="RHEA:10596"/>
        <dbReference type="Rhea" id="RHEA-COMP:10136"/>
        <dbReference type="Rhea" id="RHEA-COMP:20101"/>
        <dbReference type="ChEBI" id="CHEBI:15378"/>
        <dbReference type="ChEBI" id="CHEBI:30616"/>
        <dbReference type="ChEBI" id="CHEBI:46858"/>
        <dbReference type="ChEBI" id="CHEBI:61978"/>
        <dbReference type="ChEBI" id="CHEBI:456216"/>
        <dbReference type="EC" id="2.7.10.2"/>
    </reaction>
</comment>
<dbReference type="PROSITE" id="PS00109">
    <property type="entry name" value="PROTEIN_KINASE_TYR"/>
    <property type="match status" value="1"/>
</dbReference>
<dbReference type="GO" id="GO:0050867">
    <property type="term" value="P:positive regulation of cell activation"/>
    <property type="evidence" value="ECO:0007669"/>
    <property type="project" value="UniProtKB-ARBA"/>
</dbReference>
<dbReference type="GeneTree" id="ENSGT00940000155640"/>
<keyword evidence="24" id="KW-1185">Reference proteome</keyword>
<dbReference type="InterPro" id="IPR011993">
    <property type="entry name" value="PH-like_dom_sf"/>
</dbReference>
<evidence type="ECO:0000256" key="9">
    <source>
        <dbReference type="ARBA" id="ARBA00022853"/>
    </source>
</evidence>
<evidence type="ECO:0000256" key="17">
    <source>
        <dbReference type="PROSITE-ProRule" id="PRU00191"/>
    </source>
</evidence>
<dbReference type="InterPro" id="IPR011009">
    <property type="entry name" value="Kinase-like_dom_sf"/>
</dbReference>
<dbReference type="EC" id="2.7.10.2" evidence="18"/>
<reference evidence="23" key="2">
    <citation type="submission" date="2025-09" db="UniProtKB">
        <authorList>
            <consortium name="Ensembl"/>
        </authorList>
    </citation>
    <scope>IDENTIFICATION</scope>
</reference>
<dbReference type="InterPro" id="IPR020693">
    <property type="entry name" value="Tyr_kinase_non-rcpt_Jak2"/>
</dbReference>
<dbReference type="SMART" id="SM00295">
    <property type="entry name" value="B41"/>
    <property type="match status" value="1"/>
</dbReference>
<dbReference type="GO" id="GO:0005829">
    <property type="term" value="C:cytosol"/>
    <property type="evidence" value="ECO:0007669"/>
    <property type="project" value="TreeGrafter"/>
</dbReference>
<comment type="subcellular location">
    <subcellularLocation>
        <location evidence="2">Endomembrane system</location>
        <topology evidence="2">Peripheral membrane protein</topology>
    </subcellularLocation>
    <subcellularLocation>
        <location evidence="1">Nucleus</location>
    </subcellularLocation>
</comment>
<keyword evidence="12 18" id="KW-0829">Tyrosine-protein kinase</keyword>
<dbReference type="PANTHER" id="PTHR45807">
    <property type="entry name" value="TYROSINE-PROTEIN KINASE HOPSCOTCH"/>
    <property type="match status" value="1"/>
</dbReference>
<dbReference type="PRINTS" id="PR01825">
    <property type="entry name" value="JANUSKINASE2"/>
</dbReference>
<dbReference type="InterPro" id="IPR041046">
    <property type="entry name" value="FERM_F2"/>
</dbReference>
<dbReference type="InterPro" id="IPR041155">
    <property type="entry name" value="FERM_F1"/>
</dbReference>
<keyword evidence="11" id="KW-0472">Membrane</keyword>
<dbReference type="SUPFAM" id="SSF47031">
    <property type="entry name" value="Second domain of FERM"/>
    <property type="match status" value="1"/>
</dbReference>
<evidence type="ECO:0000256" key="2">
    <source>
        <dbReference type="ARBA" id="ARBA00004184"/>
    </source>
</evidence>
<keyword evidence="7 18" id="KW-0418">Kinase</keyword>
<dbReference type="GO" id="GO:1902533">
    <property type="term" value="P:positive regulation of intracellular signal transduction"/>
    <property type="evidence" value="ECO:0007669"/>
    <property type="project" value="UniProtKB-ARBA"/>
</dbReference>
<dbReference type="PIRSF" id="PIRSF000636">
    <property type="entry name" value="TyrPK_Jak"/>
    <property type="match status" value="1"/>
</dbReference>
<evidence type="ECO:0000256" key="18">
    <source>
        <dbReference type="RuleBase" id="RU362096"/>
    </source>
</evidence>
<keyword evidence="13" id="KW-0539">Nucleus</keyword>
<evidence type="ECO:0000259" key="21">
    <source>
        <dbReference type="PROSITE" id="PS50011"/>
    </source>
</evidence>
<evidence type="ECO:0000256" key="7">
    <source>
        <dbReference type="ARBA" id="ARBA00022777"/>
    </source>
</evidence>
<dbReference type="InterPro" id="IPR000719">
    <property type="entry name" value="Prot_kinase_dom"/>
</dbReference>
<dbReference type="GO" id="GO:0022407">
    <property type="term" value="P:regulation of cell-cell adhesion"/>
    <property type="evidence" value="ECO:0007669"/>
    <property type="project" value="UniProtKB-ARBA"/>
</dbReference>
<dbReference type="InterPro" id="IPR041381">
    <property type="entry name" value="JAK1-3/TYK2_PHL_dom"/>
</dbReference>
<dbReference type="Pfam" id="PF17887">
    <property type="entry name" value="Jak1_Phl"/>
    <property type="match status" value="1"/>
</dbReference>
<dbReference type="SMART" id="SM00219">
    <property type="entry name" value="TyrKc"/>
    <property type="match status" value="2"/>
</dbReference>
<gene>
    <name evidence="23" type="primary">JAK2</name>
</gene>
<dbReference type="Pfam" id="PF21990">
    <property type="entry name" value="SH2_1"/>
    <property type="match status" value="1"/>
</dbReference>
<dbReference type="SUPFAM" id="SSF50729">
    <property type="entry name" value="PH domain-like"/>
    <property type="match status" value="1"/>
</dbReference>
<evidence type="ECO:0000256" key="1">
    <source>
        <dbReference type="ARBA" id="ARBA00004123"/>
    </source>
</evidence>
<protein>
    <recommendedName>
        <fullName evidence="18">Tyrosine-protein kinase</fullName>
        <ecNumber evidence="18">2.7.10.2</ecNumber>
    </recommendedName>
</protein>
<evidence type="ECO:0000256" key="5">
    <source>
        <dbReference type="ARBA" id="ARBA00022737"/>
    </source>
</evidence>
<feature type="active site" description="Proton acceptor" evidence="15">
    <location>
        <position position="886"/>
    </location>
</feature>
<keyword evidence="8 16" id="KW-0067">ATP-binding</keyword>
<feature type="domain" description="FERM" evidence="22">
    <location>
        <begin position="1"/>
        <end position="307"/>
    </location>
</feature>
<evidence type="ECO:0000256" key="10">
    <source>
        <dbReference type="ARBA" id="ARBA00022999"/>
    </source>
</evidence>
<dbReference type="GO" id="GO:0035556">
    <property type="term" value="P:intracellular signal transduction"/>
    <property type="evidence" value="ECO:0007669"/>
    <property type="project" value="InterPro"/>
</dbReference>
<keyword evidence="9" id="KW-0156">Chromatin regulator</keyword>
<feature type="signal peptide" evidence="19">
    <location>
        <begin position="1"/>
        <end position="20"/>
    </location>
</feature>
<dbReference type="Ensembl" id="ENSPTXT00000028021.1">
    <property type="protein sequence ID" value="ENSPTXP00000027187.1"/>
    <property type="gene ID" value="ENSPTXG00000018752.1"/>
</dbReference>
<evidence type="ECO:0000256" key="3">
    <source>
        <dbReference type="ARBA" id="ARBA00022553"/>
    </source>
</evidence>
<evidence type="ECO:0000256" key="11">
    <source>
        <dbReference type="ARBA" id="ARBA00023136"/>
    </source>
</evidence>
<evidence type="ECO:0000313" key="24">
    <source>
        <dbReference type="Proteomes" id="UP000472273"/>
    </source>
</evidence>
<dbReference type="PANTHER" id="PTHR45807:SF1">
    <property type="entry name" value="TYROSINE-PROTEIN KINASE JAK2"/>
    <property type="match status" value="1"/>
</dbReference>
<dbReference type="PRINTS" id="PR00109">
    <property type="entry name" value="TYRKINASE"/>
</dbReference>
<keyword evidence="10 17" id="KW-0727">SH2 domain</keyword>
<dbReference type="InterPro" id="IPR000980">
    <property type="entry name" value="SH2"/>
</dbReference>
<dbReference type="GO" id="GO:0140546">
    <property type="term" value="P:defense response to symbiont"/>
    <property type="evidence" value="ECO:0007669"/>
    <property type="project" value="UniProtKB-ARBA"/>
</dbReference>
<dbReference type="GO" id="GO:0042393">
    <property type="term" value="F:histone binding"/>
    <property type="evidence" value="ECO:0007669"/>
    <property type="project" value="InterPro"/>
</dbReference>
<name>A0A670ZWH0_PSETE</name>
<proteinExistence type="inferred from homology"/>
<evidence type="ECO:0000259" key="20">
    <source>
        <dbReference type="PROSITE" id="PS50001"/>
    </source>
</evidence>
<dbReference type="Pfam" id="PF07714">
    <property type="entry name" value="PK_Tyr_Ser-Thr"/>
    <property type="match status" value="2"/>
</dbReference>
<organism evidence="23 24">
    <name type="scientific">Pseudonaja textilis</name>
    <name type="common">Eastern brown snake</name>
    <dbReference type="NCBI Taxonomy" id="8673"/>
    <lineage>
        <taxon>Eukaryota</taxon>
        <taxon>Metazoa</taxon>
        <taxon>Chordata</taxon>
        <taxon>Craniata</taxon>
        <taxon>Vertebrata</taxon>
        <taxon>Euteleostomi</taxon>
        <taxon>Lepidosauria</taxon>
        <taxon>Squamata</taxon>
        <taxon>Bifurcata</taxon>
        <taxon>Unidentata</taxon>
        <taxon>Episquamata</taxon>
        <taxon>Toxicofera</taxon>
        <taxon>Serpentes</taxon>
        <taxon>Colubroidea</taxon>
        <taxon>Elapidae</taxon>
        <taxon>Hydrophiinae</taxon>
        <taxon>Pseudonaja</taxon>
    </lineage>
</organism>
<dbReference type="GO" id="GO:0005634">
    <property type="term" value="C:nucleus"/>
    <property type="evidence" value="ECO:0007669"/>
    <property type="project" value="UniProtKB-SubCell"/>
</dbReference>
<dbReference type="InterPro" id="IPR019748">
    <property type="entry name" value="FERM_central"/>
</dbReference>
<feature type="binding site" evidence="16">
    <location>
        <position position="792"/>
    </location>
    <ligand>
        <name>ATP</name>
        <dbReference type="ChEBI" id="CHEBI:30616"/>
    </ligand>
</feature>
<feature type="domain" description="Protein kinase" evidence="21">
    <location>
        <begin position="472"/>
        <end position="736"/>
    </location>
</feature>
<dbReference type="GO" id="GO:0005131">
    <property type="term" value="F:growth hormone receptor binding"/>
    <property type="evidence" value="ECO:0007669"/>
    <property type="project" value="TreeGrafter"/>
</dbReference>
<dbReference type="PROSITE" id="PS50001">
    <property type="entry name" value="SH2"/>
    <property type="match status" value="1"/>
</dbReference>
<dbReference type="GO" id="GO:0016020">
    <property type="term" value="C:membrane"/>
    <property type="evidence" value="ECO:0007669"/>
    <property type="project" value="InterPro"/>
</dbReference>
<dbReference type="GO" id="GO:0005524">
    <property type="term" value="F:ATP binding"/>
    <property type="evidence" value="ECO:0007669"/>
    <property type="project" value="UniProtKB-KW"/>
</dbReference>
<dbReference type="InterPro" id="IPR020635">
    <property type="entry name" value="Tyr_kinase_cat_dom"/>
</dbReference>
<dbReference type="CDD" id="cd14473">
    <property type="entry name" value="FERM_B-lobe"/>
    <property type="match status" value="1"/>
</dbReference>
<evidence type="ECO:0000256" key="6">
    <source>
        <dbReference type="ARBA" id="ARBA00022741"/>
    </source>
</evidence>
<evidence type="ECO:0000256" key="14">
    <source>
        <dbReference type="ARBA" id="ARBA00051245"/>
    </source>
</evidence>
<dbReference type="FunFam" id="2.30.29.30:FF:000177">
    <property type="entry name" value="Tyrosine-protein kinase"/>
    <property type="match status" value="1"/>
</dbReference>
<dbReference type="FunFam" id="3.30.200.20:FF:000084">
    <property type="entry name" value="Tyrosine-protein kinase"/>
    <property type="match status" value="1"/>
</dbReference>
<evidence type="ECO:0000256" key="19">
    <source>
        <dbReference type="SAM" id="SignalP"/>
    </source>
</evidence>
<feature type="domain" description="Protein kinase" evidence="21">
    <location>
        <begin position="759"/>
        <end position="1053"/>
    </location>
</feature>
<comment type="similarity">
    <text evidence="18">Belongs to the protein kinase superfamily. Tyr protein kinase family.</text>
</comment>
<keyword evidence="6 16" id="KW-0547">Nucleotide-binding</keyword>
<dbReference type="GO" id="GO:0060397">
    <property type="term" value="P:growth hormone receptor signaling pathway via JAK-STAT"/>
    <property type="evidence" value="ECO:0007669"/>
    <property type="project" value="UniProtKB-ARBA"/>
</dbReference>
<evidence type="ECO:0000256" key="12">
    <source>
        <dbReference type="ARBA" id="ARBA00023137"/>
    </source>
</evidence>
<evidence type="ECO:0000313" key="23">
    <source>
        <dbReference type="Ensembl" id="ENSPTXP00000027187.1"/>
    </source>
</evidence>
<dbReference type="InterPro" id="IPR000299">
    <property type="entry name" value="FERM_domain"/>
</dbReference>
<dbReference type="InterPro" id="IPR019749">
    <property type="entry name" value="Band_41_domain"/>
</dbReference>
<dbReference type="GO" id="GO:0012505">
    <property type="term" value="C:endomembrane system"/>
    <property type="evidence" value="ECO:0007669"/>
    <property type="project" value="UniProtKB-SubCell"/>
</dbReference>
<keyword evidence="3" id="KW-0597">Phosphoprotein</keyword>
<dbReference type="FunFam" id="1.10.510.10:FF:000110">
    <property type="entry name" value="Tyrosine-protein kinase"/>
    <property type="match status" value="1"/>
</dbReference>
<dbReference type="GO" id="GO:0006325">
    <property type="term" value="P:chromatin organization"/>
    <property type="evidence" value="ECO:0007669"/>
    <property type="project" value="UniProtKB-KW"/>
</dbReference>
<dbReference type="GO" id="GO:0001819">
    <property type="term" value="P:positive regulation of cytokine production"/>
    <property type="evidence" value="ECO:0007669"/>
    <property type="project" value="UniProtKB-ARBA"/>
</dbReference>
<dbReference type="GO" id="GO:0004715">
    <property type="term" value="F:non-membrane spanning protein tyrosine kinase activity"/>
    <property type="evidence" value="ECO:0007669"/>
    <property type="project" value="UniProtKB-EC"/>
</dbReference>
<reference evidence="23" key="1">
    <citation type="submission" date="2025-08" db="UniProtKB">
        <authorList>
            <consortium name="Ensembl"/>
        </authorList>
    </citation>
    <scope>IDENTIFICATION</scope>
</reference>
<dbReference type="FunFam" id="3.30.200.20:FF:000135">
    <property type="entry name" value="Tyrosine-protein kinase"/>
    <property type="match status" value="1"/>
</dbReference>
<sequence>TINMRSVFLFCLIGILPVYHNMFALMSEVDRCWYPPNYTFQIDGSATVTVLYRIRFYFPHWYCSSNIRAYRYGVSRSAESPVLDDIVMSYLFAQWREDFVHGWVKMAVTHETQEECLGMAVLDMMRMAKEKDQTPLFDYSFGSSCIHSYKMFLPKCIREKIQDYHILTRKRIRYRFRKFIQQFSQCKATARNLKLKYLINLETLQSAFYSEEFKCHINYHHIYLLAVGSNIIFCSCFLQDIQTYCDFPDIIDVSIKQANQESSGESRIVTIHKQDSKNLEAEFHSLKEALSFVSLIDGYYRLTADAHHYLCKEVAPPSILENIQSNCHGPISMDFAISKLKKAGNQTGYYVLRCSPKEFNKYFLTFAMQVNSIIDYKHCLITKNENGEYNLTGTRKSFTNLVDLLNCYRTETVRSDSMIFQFTRCCPPKPKDKSNLLVFRSNGESDMPTSPTLQRHNNINQMVFHKIRNEDLIFNESLGQGTFTKIFKGVRKEVGDYGKLYQTEVLLKVLDKTHRHYSESFFEAASMMSQLSYKHLVLNYGVCVCGEENILVQEYVKFGSLDTYLKKNKTSINILWKLEVAKQLAMAMHFLEDKNLVHGNVCAKNILLIREEDRKSGNLPFIKLSDPGISITVLPKDILLERIPWVPPECIESPKQLSQAADKWSFGTTLWEICSGGDKPLNALDSQRKLQFYEDRHQLPAPNWTELANLINNCMEYEADFRPSFRAVIRDLNSLFTPGSEDYLLFWLLSPHAHTLFSKCFYFFVLQGNFGSVEMCRYDPLQDNTGEVVAVKKLQHSTEEYLRDFEREIEILKSLQHDNIVKYKGVCYSAGRRNLKLIMEYLPYGSLRDYLQKHKDRLDHKKLLQYASQICKGMEYLGSKRYVHRDLATRNILVENENRVKIGDFGLTKVLPQDKEYYKVKEPGESPIFWYALESLTDNRFSVASDMWSFGVVLYELFTYIDKNKSPPAEFMRMIGNDKQNQMIVFHLIELLKNNGRLPRPDGCPDEVLGCNLHITRMPELFLQLVEMVSSEKDCLYLFVIGLKIVLRLQQQL</sequence>
<evidence type="ECO:0000259" key="22">
    <source>
        <dbReference type="PROSITE" id="PS50057"/>
    </source>
</evidence>
<keyword evidence="4 18" id="KW-0808">Transferase</keyword>
<evidence type="ECO:0000256" key="8">
    <source>
        <dbReference type="ARBA" id="ARBA00022840"/>
    </source>
</evidence>
<dbReference type="SUPFAM" id="SSF55550">
    <property type="entry name" value="SH2 domain"/>
    <property type="match status" value="1"/>
</dbReference>
<dbReference type="Gene3D" id="3.30.505.10">
    <property type="entry name" value="SH2 domain"/>
    <property type="match status" value="1"/>
</dbReference>
<dbReference type="Gene3D" id="2.30.29.30">
    <property type="entry name" value="Pleckstrin-homology domain (PH domain)/Phosphotyrosine-binding domain (PTB)"/>
    <property type="match status" value="1"/>
</dbReference>
<accession>A0A670ZWH0</accession>
<feature type="domain" description="SH2" evidence="20">
    <location>
        <begin position="328"/>
        <end position="409"/>
    </location>
</feature>